<evidence type="ECO:0000313" key="8">
    <source>
        <dbReference type="EMBL" id="MFC4540786.1"/>
    </source>
</evidence>
<dbReference type="GO" id="GO:0003677">
    <property type="term" value="F:DNA binding"/>
    <property type="evidence" value="ECO:0007669"/>
    <property type="project" value="UniProtKB-UniRule"/>
</dbReference>
<feature type="domain" description="Core-binding (CB)" evidence="7">
    <location>
        <begin position="7"/>
        <end position="92"/>
    </location>
</feature>
<evidence type="ECO:0000256" key="1">
    <source>
        <dbReference type="ARBA" id="ARBA00022908"/>
    </source>
</evidence>
<keyword evidence="2 4" id="KW-0238">DNA-binding</keyword>
<evidence type="ECO:0000256" key="2">
    <source>
        <dbReference type="ARBA" id="ARBA00023125"/>
    </source>
</evidence>
<feature type="region of interest" description="Disordered" evidence="5">
    <location>
        <begin position="324"/>
        <end position="345"/>
    </location>
</feature>
<dbReference type="InterPro" id="IPR013762">
    <property type="entry name" value="Integrase-like_cat_sf"/>
</dbReference>
<keyword evidence="1" id="KW-0229">DNA integration</keyword>
<evidence type="ECO:0000256" key="4">
    <source>
        <dbReference type="PROSITE-ProRule" id="PRU01248"/>
    </source>
</evidence>
<keyword evidence="9" id="KW-1185">Reference proteome</keyword>
<evidence type="ECO:0000313" key="9">
    <source>
        <dbReference type="Proteomes" id="UP001595898"/>
    </source>
</evidence>
<dbReference type="CDD" id="cd00397">
    <property type="entry name" value="DNA_BRE_C"/>
    <property type="match status" value="1"/>
</dbReference>
<dbReference type="Pfam" id="PF00589">
    <property type="entry name" value="Phage_integrase"/>
    <property type="match status" value="1"/>
</dbReference>
<dbReference type="PROSITE" id="PS51900">
    <property type="entry name" value="CB"/>
    <property type="match status" value="1"/>
</dbReference>
<dbReference type="PANTHER" id="PTHR30349:SF41">
    <property type="entry name" value="INTEGRASE_RECOMBINASE PROTEIN MJ0367-RELATED"/>
    <property type="match status" value="1"/>
</dbReference>
<dbReference type="InterPro" id="IPR004107">
    <property type="entry name" value="Integrase_SAM-like_N"/>
</dbReference>
<dbReference type="Pfam" id="PF02899">
    <property type="entry name" value="Phage_int_SAM_1"/>
    <property type="match status" value="1"/>
</dbReference>
<gene>
    <name evidence="8" type="ORF">ACFO5R_02445</name>
</gene>
<dbReference type="Proteomes" id="UP001595898">
    <property type="component" value="Unassembled WGS sequence"/>
</dbReference>
<evidence type="ECO:0000259" key="6">
    <source>
        <dbReference type="PROSITE" id="PS51898"/>
    </source>
</evidence>
<keyword evidence="3" id="KW-0233">DNA recombination</keyword>
<dbReference type="Gene3D" id="1.10.443.10">
    <property type="entry name" value="Intergrase catalytic core"/>
    <property type="match status" value="1"/>
</dbReference>
<sequence length="345" mass="40601">MTELEPIHPTKAFKIYLDERRAEVTANTLQAHKYRIGHFLRWCEEEDITDLNTLTGRQLHEYKIWRRKEGELNIVTVKTQMDTLRVFIKFCESIDAVPANLHEKVLSPKLNRGDNQSNDILTEDVAHELLDYLYRFEYASFGHVLIRLLWTTGMRVGAAHALDVEDYQSDDRYLEIRHRESTPLKNKEQGERLVALDPETCEILDDWLYHQRPNSRDDEGREPLLATTHGRAHKNTMRMTVYRWTRPCVYTGYCPHGRDLDECEALNDNRKSASLCPSSVAPHAIRRGSITYHLTQNVPTEVVSNRMNVSSKVLDIHYDKRSEETKMEQRRRYLEDHPSTRFRRH</sequence>
<feature type="domain" description="Tyr recombinase" evidence="6">
    <location>
        <begin position="116"/>
        <end position="331"/>
    </location>
</feature>
<dbReference type="PANTHER" id="PTHR30349">
    <property type="entry name" value="PHAGE INTEGRASE-RELATED"/>
    <property type="match status" value="1"/>
</dbReference>
<dbReference type="InterPro" id="IPR010998">
    <property type="entry name" value="Integrase_recombinase_N"/>
</dbReference>
<accession>A0ABD5PJN0</accession>
<evidence type="ECO:0000259" key="7">
    <source>
        <dbReference type="PROSITE" id="PS51900"/>
    </source>
</evidence>
<dbReference type="Gene3D" id="1.10.150.130">
    <property type="match status" value="1"/>
</dbReference>
<organism evidence="8 9">
    <name type="scientific">Halosolutus amylolyticus</name>
    <dbReference type="NCBI Taxonomy" id="2932267"/>
    <lineage>
        <taxon>Archaea</taxon>
        <taxon>Methanobacteriati</taxon>
        <taxon>Methanobacteriota</taxon>
        <taxon>Stenosarchaea group</taxon>
        <taxon>Halobacteria</taxon>
        <taxon>Halobacteriales</taxon>
        <taxon>Natrialbaceae</taxon>
        <taxon>Halosolutus</taxon>
    </lineage>
</organism>
<dbReference type="InterPro" id="IPR002104">
    <property type="entry name" value="Integrase_catalytic"/>
</dbReference>
<name>A0ABD5PJN0_9EURY</name>
<dbReference type="EMBL" id="JBHSFA010000002">
    <property type="protein sequence ID" value="MFC4540786.1"/>
    <property type="molecule type" value="Genomic_DNA"/>
</dbReference>
<reference evidence="8 9" key="1">
    <citation type="journal article" date="2019" name="Int. J. Syst. Evol. Microbiol.">
        <title>The Global Catalogue of Microorganisms (GCM) 10K type strain sequencing project: providing services to taxonomists for standard genome sequencing and annotation.</title>
        <authorList>
            <consortium name="The Broad Institute Genomics Platform"/>
            <consortium name="The Broad Institute Genome Sequencing Center for Infectious Disease"/>
            <person name="Wu L."/>
            <person name="Ma J."/>
        </authorList>
    </citation>
    <scope>NUCLEOTIDE SEQUENCE [LARGE SCALE GENOMIC DNA]</scope>
    <source>
        <strain evidence="8 9">WLHS5</strain>
    </source>
</reference>
<protein>
    <submittedName>
        <fullName evidence="8">Tyrosine-type recombinase/integrase</fullName>
    </submittedName>
</protein>
<evidence type="ECO:0000256" key="5">
    <source>
        <dbReference type="SAM" id="MobiDB-lite"/>
    </source>
</evidence>
<dbReference type="GO" id="GO:0015074">
    <property type="term" value="P:DNA integration"/>
    <property type="evidence" value="ECO:0007669"/>
    <property type="project" value="UniProtKB-KW"/>
</dbReference>
<dbReference type="PROSITE" id="PS51898">
    <property type="entry name" value="TYR_RECOMBINASE"/>
    <property type="match status" value="1"/>
</dbReference>
<proteinExistence type="predicted"/>
<dbReference type="RefSeq" id="WP_250138947.1">
    <property type="nucleotide sequence ID" value="NZ_JALIQP010000001.1"/>
</dbReference>
<dbReference type="GO" id="GO:0006310">
    <property type="term" value="P:DNA recombination"/>
    <property type="evidence" value="ECO:0007669"/>
    <property type="project" value="UniProtKB-KW"/>
</dbReference>
<comment type="caution">
    <text evidence="8">The sequence shown here is derived from an EMBL/GenBank/DDBJ whole genome shotgun (WGS) entry which is preliminary data.</text>
</comment>
<evidence type="ECO:0000256" key="3">
    <source>
        <dbReference type="ARBA" id="ARBA00023172"/>
    </source>
</evidence>
<feature type="compositionally biased region" description="Basic and acidic residues" evidence="5">
    <location>
        <begin position="324"/>
        <end position="339"/>
    </location>
</feature>
<dbReference type="InterPro" id="IPR050090">
    <property type="entry name" value="Tyrosine_recombinase_XerCD"/>
</dbReference>
<dbReference type="InterPro" id="IPR011010">
    <property type="entry name" value="DNA_brk_join_enz"/>
</dbReference>
<dbReference type="AlphaFoldDB" id="A0ABD5PJN0"/>
<dbReference type="InterPro" id="IPR044068">
    <property type="entry name" value="CB"/>
</dbReference>
<dbReference type="SUPFAM" id="SSF56349">
    <property type="entry name" value="DNA breaking-rejoining enzymes"/>
    <property type="match status" value="1"/>
</dbReference>